<name>A0A4Y2BD09_ARAVE</name>
<organism evidence="3 4">
    <name type="scientific">Araneus ventricosus</name>
    <name type="common">Orbweaver spider</name>
    <name type="synonym">Epeira ventricosa</name>
    <dbReference type="NCBI Taxonomy" id="182803"/>
    <lineage>
        <taxon>Eukaryota</taxon>
        <taxon>Metazoa</taxon>
        <taxon>Ecdysozoa</taxon>
        <taxon>Arthropoda</taxon>
        <taxon>Chelicerata</taxon>
        <taxon>Arachnida</taxon>
        <taxon>Araneae</taxon>
        <taxon>Araneomorphae</taxon>
        <taxon>Entelegynae</taxon>
        <taxon>Araneoidea</taxon>
        <taxon>Araneidae</taxon>
        <taxon>Araneus</taxon>
    </lineage>
</organism>
<gene>
    <name evidence="3" type="ORF">AVEN_135449_1</name>
</gene>
<dbReference type="Proteomes" id="UP000499080">
    <property type="component" value="Unassembled WGS sequence"/>
</dbReference>
<evidence type="ECO:0000313" key="4">
    <source>
        <dbReference type="Proteomes" id="UP000499080"/>
    </source>
</evidence>
<comment type="caution">
    <text evidence="3">The sequence shown here is derived from an EMBL/GenBank/DDBJ whole genome shotgun (WGS) entry which is preliminary data.</text>
</comment>
<evidence type="ECO:0000313" key="3">
    <source>
        <dbReference type="EMBL" id="GBL90090.1"/>
    </source>
</evidence>
<accession>A0A4Y2BD09</accession>
<feature type="chain" id="PRO_5021352113" evidence="2">
    <location>
        <begin position="30"/>
        <end position="113"/>
    </location>
</feature>
<reference evidence="3 4" key="1">
    <citation type="journal article" date="2019" name="Sci. Rep.">
        <title>Orb-weaving spider Araneus ventricosus genome elucidates the spidroin gene catalogue.</title>
        <authorList>
            <person name="Kono N."/>
            <person name="Nakamura H."/>
            <person name="Ohtoshi R."/>
            <person name="Moran D.A.P."/>
            <person name="Shinohara A."/>
            <person name="Yoshida Y."/>
            <person name="Fujiwara M."/>
            <person name="Mori M."/>
            <person name="Tomita M."/>
            <person name="Arakawa K."/>
        </authorList>
    </citation>
    <scope>NUCLEOTIDE SEQUENCE [LARGE SCALE GENOMIC DNA]</scope>
</reference>
<evidence type="ECO:0000256" key="2">
    <source>
        <dbReference type="SAM" id="SignalP"/>
    </source>
</evidence>
<keyword evidence="2" id="KW-0732">Signal</keyword>
<keyword evidence="4" id="KW-1185">Reference proteome</keyword>
<sequence>MFTLPALLYLKVLPLFWQCLHYFIVPNKSRPPNAVGTVLFPLVLSCLTPILGRPGQCGYFCTTPTGGLLAFYVCTSSCNAPKDGSSAESGFEPGALLPRSLDPTTRPPRPGCL</sequence>
<evidence type="ECO:0000256" key="1">
    <source>
        <dbReference type="SAM" id="MobiDB-lite"/>
    </source>
</evidence>
<proteinExistence type="predicted"/>
<feature type="signal peptide" evidence="2">
    <location>
        <begin position="1"/>
        <end position="29"/>
    </location>
</feature>
<feature type="region of interest" description="Disordered" evidence="1">
    <location>
        <begin position="81"/>
        <end position="113"/>
    </location>
</feature>
<protein>
    <submittedName>
        <fullName evidence="3">Uncharacterized protein</fullName>
    </submittedName>
</protein>
<dbReference type="EMBL" id="BGPR01000069">
    <property type="protein sequence ID" value="GBL90090.1"/>
    <property type="molecule type" value="Genomic_DNA"/>
</dbReference>
<dbReference type="AlphaFoldDB" id="A0A4Y2BD09"/>